<evidence type="ECO:0000313" key="2">
    <source>
        <dbReference type="EMBL" id="GFB05110.1"/>
    </source>
</evidence>
<comment type="caution">
    <text evidence="2">The sequence shown here is derived from an EMBL/GenBank/DDBJ whole genome shotgun (WGS) entry which is preliminary data.</text>
</comment>
<dbReference type="AlphaFoldDB" id="A0A699KPJ4"/>
<organism evidence="2">
    <name type="scientific">Tanacetum cinerariifolium</name>
    <name type="common">Dalmatian daisy</name>
    <name type="synonym">Chrysanthemum cinerariifolium</name>
    <dbReference type="NCBI Taxonomy" id="118510"/>
    <lineage>
        <taxon>Eukaryota</taxon>
        <taxon>Viridiplantae</taxon>
        <taxon>Streptophyta</taxon>
        <taxon>Embryophyta</taxon>
        <taxon>Tracheophyta</taxon>
        <taxon>Spermatophyta</taxon>
        <taxon>Magnoliopsida</taxon>
        <taxon>eudicotyledons</taxon>
        <taxon>Gunneridae</taxon>
        <taxon>Pentapetalae</taxon>
        <taxon>asterids</taxon>
        <taxon>campanulids</taxon>
        <taxon>Asterales</taxon>
        <taxon>Asteraceae</taxon>
        <taxon>Asteroideae</taxon>
        <taxon>Anthemideae</taxon>
        <taxon>Anthemidinae</taxon>
        <taxon>Tanacetum</taxon>
    </lineage>
</organism>
<reference evidence="2" key="1">
    <citation type="journal article" date="2019" name="Sci. Rep.">
        <title>Draft genome of Tanacetum cinerariifolium, the natural source of mosquito coil.</title>
        <authorList>
            <person name="Yamashiro T."/>
            <person name="Shiraishi A."/>
            <person name="Satake H."/>
            <person name="Nakayama K."/>
        </authorList>
    </citation>
    <scope>NUCLEOTIDE SEQUENCE</scope>
</reference>
<protein>
    <submittedName>
        <fullName evidence="2">Ribonuclease H-like domain-containing protein</fullName>
    </submittedName>
</protein>
<accession>A0A699KPJ4</accession>
<gene>
    <name evidence="2" type="ORF">Tci_677081</name>
</gene>
<feature type="region of interest" description="Disordered" evidence="1">
    <location>
        <begin position="62"/>
        <end position="92"/>
    </location>
</feature>
<dbReference type="EMBL" id="BKCJ010541510">
    <property type="protein sequence ID" value="GFB05110.1"/>
    <property type="molecule type" value="Genomic_DNA"/>
</dbReference>
<sequence>MSVFLICSNPNDGERDSYAPNDEGNVYPCTRSLQTSDGSEDNIANFMGDNIPSEGTILSSFSSGLNTHDLPDNGSQVQPAARRSSRPSKMPPKFNDYLVGSNVKYGPKKYVSYANLNSSNYCLSTNLNTSCEPNTYYEAVKNTKWIEAMNNEIKALNRNDTWTICDLPK</sequence>
<proteinExistence type="predicted"/>
<name>A0A699KPJ4_TANCI</name>
<evidence type="ECO:0000256" key="1">
    <source>
        <dbReference type="SAM" id="MobiDB-lite"/>
    </source>
</evidence>